<sequence length="205" mass="22806">MRCLSLIQRISIAIDVAMALDYLHDHATYPIVHRDLKPSNVLLDDDMTAHVGDFGLARFLVLHDTMLSQSMTSTNGVEGSIGYIPPEYGMGGQASVQGDVYSYGILLLEMFTGVCPTDERFTDGSSLHNHVATSFPHRVMDIIDPKIFSVKNEPGDIVLTQENVYDCLVLVLQCGILCSKDSPRERIAIKEVINQLNWVRAKLLR</sequence>
<evidence type="ECO:0000256" key="18">
    <source>
        <dbReference type="ARBA" id="ARBA00047899"/>
    </source>
</evidence>
<dbReference type="EMBL" id="JAMFTS010000001">
    <property type="protein sequence ID" value="KAJ4809252.1"/>
    <property type="molecule type" value="Genomic_DNA"/>
</dbReference>
<evidence type="ECO:0000256" key="6">
    <source>
        <dbReference type="ARBA" id="ARBA00022614"/>
    </source>
</evidence>
<keyword evidence="10" id="KW-0677">Repeat</keyword>
<keyword evidence="14" id="KW-1133">Transmembrane helix</keyword>
<evidence type="ECO:0000256" key="8">
    <source>
        <dbReference type="ARBA" id="ARBA00022692"/>
    </source>
</evidence>
<dbReference type="GO" id="GO:0005886">
    <property type="term" value="C:plasma membrane"/>
    <property type="evidence" value="ECO:0007669"/>
    <property type="project" value="UniProtKB-SubCell"/>
</dbReference>
<feature type="domain" description="Protein kinase" evidence="20">
    <location>
        <begin position="1"/>
        <end position="199"/>
    </location>
</feature>
<dbReference type="PANTHER" id="PTHR48055">
    <property type="entry name" value="LEUCINE-RICH REPEAT RECEPTOR PROTEIN KINASE EMS1"/>
    <property type="match status" value="1"/>
</dbReference>
<evidence type="ECO:0000256" key="10">
    <source>
        <dbReference type="ARBA" id="ARBA00022737"/>
    </source>
</evidence>
<evidence type="ECO:0000256" key="17">
    <source>
        <dbReference type="ARBA" id="ARBA00023180"/>
    </source>
</evidence>
<keyword evidence="11" id="KW-0547">Nucleotide-binding</keyword>
<evidence type="ECO:0000313" key="21">
    <source>
        <dbReference type="EMBL" id="KAJ4809252.1"/>
    </source>
</evidence>
<dbReference type="Gene3D" id="1.10.510.10">
    <property type="entry name" value="Transferase(Phosphotransferase) domain 1"/>
    <property type="match status" value="1"/>
</dbReference>
<dbReference type="SUPFAM" id="SSF56112">
    <property type="entry name" value="Protein kinase-like (PK-like)"/>
    <property type="match status" value="1"/>
</dbReference>
<dbReference type="GO" id="GO:0004674">
    <property type="term" value="F:protein serine/threonine kinase activity"/>
    <property type="evidence" value="ECO:0007669"/>
    <property type="project" value="UniProtKB-KW"/>
</dbReference>
<evidence type="ECO:0000256" key="19">
    <source>
        <dbReference type="ARBA" id="ARBA00048679"/>
    </source>
</evidence>
<evidence type="ECO:0000256" key="3">
    <source>
        <dbReference type="ARBA" id="ARBA00022475"/>
    </source>
</evidence>
<organism evidence="21 22">
    <name type="scientific">Rhynchospora pubera</name>
    <dbReference type="NCBI Taxonomy" id="906938"/>
    <lineage>
        <taxon>Eukaryota</taxon>
        <taxon>Viridiplantae</taxon>
        <taxon>Streptophyta</taxon>
        <taxon>Embryophyta</taxon>
        <taxon>Tracheophyta</taxon>
        <taxon>Spermatophyta</taxon>
        <taxon>Magnoliopsida</taxon>
        <taxon>Liliopsida</taxon>
        <taxon>Poales</taxon>
        <taxon>Cyperaceae</taxon>
        <taxon>Cyperoideae</taxon>
        <taxon>Rhynchosporeae</taxon>
        <taxon>Rhynchospora</taxon>
    </lineage>
</organism>
<dbReference type="InterPro" id="IPR000719">
    <property type="entry name" value="Prot_kinase_dom"/>
</dbReference>
<evidence type="ECO:0000256" key="1">
    <source>
        <dbReference type="ARBA" id="ARBA00004162"/>
    </source>
</evidence>
<dbReference type="InterPro" id="IPR008271">
    <property type="entry name" value="Ser/Thr_kinase_AS"/>
</dbReference>
<comment type="caution">
    <text evidence="21">The sequence shown here is derived from an EMBL/GenBank/DDBJ whole genome shotgun (WGS) entry which is preliminary data.</text>
</comment>
<dbReference type="SMART" id="SM00220">
    <property type="entry name" value="S_TKc"/>
    <property type="match status" value="1"/>
</dbReference>
<evidence type="ECO:0000256" key="5">
    <source>
        <dbReference type="ARBA" id="ARBA00022553"/>
    </source>
</evidence>
<name>A0AAV8H3A5_9POAL</name>
<keyword evidence="13" id="KW-0067">ATP-binding</keyword>
<gene>
    <name evidence="21" type="ORF">LUZ62_021818</name>
</gene>
<dbReference type="AlphaFoldDB" id="A0AAV8H3A5"/>
<keyword evidence="5" id="KW-0597">Phosphoprotein</keyword>
<reference evidence="21" key="1">
    <citation type="submission" date="2022-08" db="EMBL/GenBank/DDBJ databases">
        <authorList>
            <person name="Marques A."/>
        </authorList>
    </citation>
    <scope>NUCLEOTIDE SEQUENCE</scope>
    <source>
        <strain evidence="21">RhyPub2mFocal</strain>
        <tissue evidence="21">Leaves</tissue>
    </source>
</reference>
<dbReference type="PANTHER" id="PTHR48055:SF55">
    <property type="entry name" value="PROTEIN KINASE DOMAIN-CONTAINING PROTEIN"/>
    <property type="match status" value="1"/>
</dbReference>
<evidence type="ECO:0000256" key="16">
    <source>
        <dbReference type="ARBA" id="ARBA00023170"/>
    </source>
</evidence>
<evidence type="ECO:0000256" key="14">
    <source>
        <dbReference type="ARBA" id="ARBA00022989"/>
    </source>
</evidence>
<keyword evidence="4" id="KW-0723">Serine/threonine-protein kinase</keyword>
<proteinExistence type="predicted"/>
<evidence type="ECO:0000259" key="20">
    <source>
        <dbReference type="PROSITE" id="PS50011"/>
    </source>
</evidence>
<evidence type="ECO:0000256" key="12">
    <source>
        <dbReference type="ARBA" id="ARBA00022777"/>
    </source>
</evidence>
<dbReference type="GO" id="GO:0005524">
    <property type="term" value="F:ATP binding"/>
    <property type="evidence" value="ECO:0007669"/>
    <property type="project" value="UniProtKB-KW"/>
</dbReference>
<dbReference type="PROSITE" id="PS00108">
    <property type="entry name" value="PROTEIN_KINASE_ST"/>
    <property type="match status" value="1"/>
</dbReference>
<keyword evidence="3" id="KW-1003">Cell membrane</keyword>
<accession>A0AAV8H3A5</accession>
<keyword evidence="7" id="KW-0808">Transferase</keyword>
<dbReference type="InterPro" id="IPR051564">
    <property type="entry name" value="LRR_receptor-like_kinase"/>
</dbReference>
<keyword evidence="17" id="KW-0325">Glycoprotein</keyword>
<evidence type="ECO:0000256" key="4">
    <source>
        <dbReference type="ARBA" id="ARBA00022527"/>
    </source>
</evidence>
<keyword evidence="16 21" id="KW-0675">Receptor</keyword>
<evidence type="ECO:0000256" key="7">
    <source>
        <dbReference type="ARBA" id="ARBA00022679"/>
    </source>
</evidence>
<keyword evidence="12 21" id="KW-0418">Kinase</keyword>
<keyword evidence="8" id="KW-0812">Transmembrane</keyword>
<keyword evidence="22" id="KW-1185">Reference proteome</keyword>
<comment type="catalytic activity">
    <reaction evidence="18">
        <text>L-threonyl-[protein] + ATP = O-phospho-L-threonyl-[protein] + ADP + H(+)</text>
        <dbReference type="Rhea" id="RHEA:46608"/>
        <dbReference type="Rhea" id="RHEA-COMP:11060"/>
        <dbReference type="Rhea" id="RHEA-COMP:11605"/>
        <dbReference type="ChEBI" id="CHEBI:15378"/>
        <dbReference type="ChEBI" id="CHEBI:30013"/>
        <dbReference type="ChEBI" id="CHEBI:30616"/>
        <dbReference type="ChEBI" id="CHEBI:61977"/>
        <dbReference type="ChEBI" id="CHEBI:456216"/>
        <dbReference type="EC" id="2.7.11.1"/>
    </reaction>
</comment>
<dbReference type="Pfam" id="PF00069">
    <property type="entry name" value="Pkinase"/>
    <property type="match status" value="1"/>
</dbReference>
<evidence type="ECO:0000256" key="2">
    <source>
        <dbReference type="ARBA" id="ARBA00012513"/>
    </source>
</evidence>
<dbReference type="InterPro" id="IPR011009">
    <property type="entry name" value="Kinase-like_dom_sf"/>
</dbReference>
<evidence type="ECO:0000256" key="9">
    <source>
        <dbReference type="ARBA" id="ARBA00022729"/>
    </source>
</evidence>
<evidence type="ECO:0000256" key="11">
    <source>
        <dbReference type="ARBA" id="ARBA00022741"/>
    </source>
</evidence>
<comment type="catalytic activity">
    <reaction evidence="19">
        <text>L-seryl-[protein] + ATP = O-phospho-L-seryl-[protein] + ADP + H(+)</text>
        <dbReference type="Rhea" id="RHEA:17989"/>
        <dbReference type="Rhea" id="RHEA-COMP:9863"/>
        <dbReference type="Rhea" id="RHEA-COMP:11604"/>
        <dbReference type="ChEBI" id="CHEBI:15378"/>
        <dbReference type="ChEBI" id="CHEBI:29999"/>
        <dbReference type="ChEBI" id="CHEBI:30616"/>
        <dbReference type="ChEBI" id="CHEBI:83421"/>
        <dbReference type="ChEBI" id="CHEBI:456216"/>
        <dbReference type="EC" id="2.7.11.1"/>
    </reaction>
</comment>
<evidence type="ECO:0000256" key="15">
    <source>
        <dbReference type="ARBA" id="ARBA00023136"/>
    </source>
</evidence>
<dbReference type="Proteomes" id="UP001140206">
    <property type="component" value="Chromosome 1"/>
</dbReference>
<protein>
    <recommendedName>
        <fullName evidence="2">non-specific serine/threonine protein kinase</fullName>
        <ecNumber evidence="2">2.7.11.1</ecNumber>
    </recommendedName>
</protein>
<comment type="subcellular location">
    <subcellularLocation>
        <location evidence="1">Cell membrane</location>
        <topology evidence="1">Single-pass membrane protein</topology>
    </subcellularLocation>
</comment>
<evidence type="ECO:0000256" key="13">
    <source>
        <dbReference type="ARBA" id="ARBA00022840"/>
    </source>
</evidence>
<dbReference type="FunFam" id="1.10.510.10:FF:000358">
    <property type="entry name" value="Putative leucine-rich repeat receptor-like serine/threonine-protein kinase"/>
    <property type="match status" value="1"/>
</dbReference>
<dbReference type="EC" id="2.7.11.1" evidence="2"/>
<keyword evidence="15" id="KW-0472">Membrane</keyword>
<evidence type="ECO:0000313" key="22">
    <source>
        <dbReference type="Proteomes" id="UP001140206"/>
    </source>
</evidence>
<dbReference type="PROSITE" id="PS50011">
    <property type="entry name" value="PROTEIN_KINASE_DOM"/>
    <property type="match status" value="1"/>
</dbReference>
<keyword evidence="9" id="KW-0732">Signal</keyword>
<keyword evidence="6" id="KW-0433">Leucine-rich repeat</keyword>